<accession>A0A5Q0LNP1</accession>
<dbReference type="Proteomes" id="UP000326179">
    <property type="component" value="Chromosome"/>
</dbReference>
<name>A0A5Q0LNP1_9ACTN</name>
<feature type="transmembrane region" description="Helical" evidence="2">
    <location>
        <begin position="120"/>
        <end position="141"/>
    </location>
</feature>
<protein>
    <submittedName>
        <fullName evidence="3">DUF2993 domain-containing protein</fullName>
    </submittedName>
</protein>
<dbReference type="KEGG" id="sfy:GFH48_36870"/>
<keyword evidence="4" id="KW-1185">Reference proteome</keyword>
<feature type="compositionally biased region" description="Basic residues" evidence="1">
    <location>
        <begin position="52"/>
        <end position="61"/>
    </location>
</feature>
<proteinExistence type="predicted"/>
<dbReference type="InterPro" id="IPR021373">
    <property type="entry name" value="DUF2993"/>
</dbReference>
<evidence type="ECO:0000313" key="3">
    <source>
        <dbReference type="EMBL" id="QFZ78129.1"/>
    </source>
</evidence>
<dbReference type="EMBL" id="CP045643">
    <property type="protein sequence ID" value="QFZ78129.1"/>
    <property type="molecule type" value="Genomic_DNA"/>
</dbReference>
<feature type="region of interest" description="Disordered" evidence="1">
    <location>
        <begin position="1"/>
        <end position="112"/>
    </location>
</feature>
<gene>
    <name evidence="3" type="ORF">GFH48_36870</name>
</gene>
<keyword evidence="2" id="KW-0812">Transmembrane</keyword>
<reference evidence="3 4" key="1">
    <citation type="submission" date="2019-10" db="EMBL/GenBank/DDBJ databases">
        <title>A novel species.</title>
        <authorList>
            <person name="Gao J."/>
        </authorList>
    </citation>
    <scope>NUCLEOTIDE SEQUENCE [LARGE SCALE GENOMIC DNA]</scope>
    <source>
        <strain evidence="3 4">QMT-28</strain>
    </source>
</reference>
<keyword evidence="2" id="KW-0472">Membrane</keyword>
<organism evidence="3 4">
    <name type="scientific">Streptomyces fagopyri</name>
    <dbReference type="NCBI Taxonomy" id="2662397"/>
    <lineage>
        <taxon>Bacteria</taxon>
        <taxon>Bacillati</taxon>
        <taxon>Actinomycetota</taxon>
        <taxon>Actinomycetes</taxon>
        <taxon>Kitasatosporales</taxon>
        <taxon>Streptomycetaceae</taxon>
        <taxon>Streptomyces</taxon>
    </lineage>
</organism>
<feature type="compositionally biased region" description="Basic residues" evidence="1">
    <location>
        <begin position="8"/>
        <end position="21"/>
    </location>
</feature>
<dbReference type="Pfam" id="PF11209">
    <property type="entry name" value="LmeA"/>
    <property type="match status" value="1"/>
</dbReference>
<evidence type="ECO:0000256" key="2">
    <source>
        <dbReference type="SAM" id="Phobius"/>
    </source>
</evidence>
<keyword evidence="2" id="KW-1133">Transmembrane helix</keyword>
<feature type="compositionally biased region" description="Basic and acidic residues" evidence="1">
    <location>
        <begin position="41"/>
        <end position="51"/>
    </location>
</feature>
<sequence length="347" mass="36905">MAGDRRQRRERGRRTGRHRAGHQLCGDRHDQCLPRLPALHQRRDQDDGARARRERGHRRHGGAAAARAGHHVPVRQGQLVAPSPARPDPAAPGPRGDCRAPAARTPLGPRAGDDRVRRRAVIALTCAAALVALPVGGELLARADLRHRIRTAVASRLPDADLRIGLSSRPALLQLADRRLPFVEVDSAHARIGRIPDASFHARLEGVRLTGDAQKRAEVASARVTVLIPPSAVAGLTGDSGGPPVTGVRTDPRRDTLTLLIGQGGLGRVTVRPETAGGRVGMTVTSVEIMGRAAPDAMARRIRDAVAQRADPADYPLGLRATSARVEEDGIHVRLATDGPTTPNSAG</sequence>
<dbReference type="AlphaFoldDB" id="A0A5Q0LNP1"/>
<evidence type="ECO:0000256" key="1">
    <source>
        <dbReference type="SAM" id="MobiDB-lite"/>
    </source>
</evidence>
<evidence type="ECO:0000313" key="4">
    <source>
        <dbReference type="Proteomes" id="UP000326179"/>
    </source>
</evidence>